<name>A0A016VTF3_9BILA</name>
<evidence type="ECO:0000313" key="1">
    <source>
        <dbReference type="EMBL" id="EYC30337.1"/>
    </source>
</evidence>
<proteinExistence type="predicted"/>
<reference evidence="2" key="1">
    <citation type="journal article" date="2015" name="Nat. Genet.">
        <title>The genome and transcriptome of the zoonotic hookworm Ancylostoma ceylanicum identify infection-specific gene families.</title>
        <authorList>
            <person name="Schwarz E.M."/>
            <person name="Hu Y."/>
            <person name="Antoshechkin I."/>
            <person name="Miller M.M."/>
            <person name="Sternberg P.W."/>
            <person name="Aroian R.V."/>
        </authorList>
    </citation>
    <scope>NUCLEOTIDE SEQUENCE</scope>
    <source>
        <strain evidence="2">HY135</strain>
    </source>
</reference>
<keyword evidence="2" id="KW-1185">Reference proteome</keyword>
<gene>
    <name evidence="1" type="primary">Acey_s0005.g2585</name>
    <name evidence="1" type="ORF">Y032_0005g2585</name>
</gene>
<organism evidence="1 2">
    <name type="scientific">Ancylostoma ceylanicum</name>
    <dbReference type="NCBI Taxonomy" id="53326"/>
    <lineage>
        <taxon>Eukaryota</taxon>
        <taxon>Metazoa</taxon>
        <taxon>Ecdysozoa</taxon>
        <taxon>Nematoda</taxon>
        <taxon>Chromadorea</taxon>
        <taxon>Rhabditida</taxon>
        <taxon>Rhabditina</taxon>
        <taxon>Rhabditomorpha</taxon>
        <taxon>Strongyloidea</taxon>
        <taxon>Ancylostomatidae</taxon>
        <taxon>Ancylostomatinae</taxon>
        <taxon>Ancylostoma</taxon>
    </lineage>
</organism>
<sequence length="139" mass="15985">MPQEKVASIPLTYGFYILEAKSHLKIVFRIFTWEESPGLPYRYGECGRSQGETYGVPHHVLPCQSDMERTFYPVREWLIWNSHEEYESLRRCNTNSMLFGKLVLPALAPPFGSAVIGAEKGVFGCFARNHIYHSDQELL</sequence>
<dbReference type="EMBL" id="JARK01001341">
    <property type="protein sequence ID" value="EYC30337.1"/>
    <property type="molecule type" value="Genomic_DNA"/>
</dbReference>
<comment type="caution">
    <text evidence="1">The sequence shown here is derived from an EMBL/GenBank/DDBJ whole genome shotgun (WGS) entry which is preliminary data.</text>
</comment>
<protein>
    <submittedName>
        <fullName evidence="1">Uncharacterized protein</fullName>
    </submittedName>
</protein>
<dbReference type="AlphaFoldDB" id="A0A016VTF3"/>
<accession>A0A016VTF3</accession>
<evidence type="ECO:0000313" key="2">
    <source>
        <dbReference type="Proteomes" id="UP000024635"/>
    </source>
</evidence>
<dbReference type="Proteomes" id="UP000024635">
    <property type="component" value="Unassembled WGS sequence"/>
</dbReference>